<dbReference type="AlphaFoldDB" id="A0A183TN86"/>
<evidence type="ECO:0000256" key="1">
    <source>
        <dbReference type="SAM" id="MobiDB-lite"/>
    </source>
</evidence>
<dbReference type="EMBL" id="UYSU01043363">
    <property type="protein sequence ID" value="VDM04320.1"/>
    <property type="molecule type" value="Genomic_DNA"/>
</dbReference>
<feature type="region of interest" description="Disordered" evidence="1">
    <location>
        <begin position="59"/>
        <end position="80"/>
    </location>
</feature>
<gene>
    <name evidence="2" type="ORF">SSLN_LOCUS17934</name>
</gene>
<name>A0A183TN86_SCHSO</name>
<dbReference type="Proteomes" id="UP000275846">
    <property type="component" value="Unassembled WGS sequence"/>
</dbReference>
<reference evidence="4" key="1">
    <citation type="submission" date="2016-06" db="UniProtKB">
        <authorList>
            <consortium name="WormBaseParasite"/>
        </authorList>
    </citation>
    <scope>IDENTIFICATION</scope>
</reference>
<organism evidence="4">
    <name type="scientific">Schistocephalus solidus</name>
    <name type="common">Tapeworm</name>
    <dbReference type="NCBI Taxonomy" id="70667"/>
    <lineage>
        <taxon>Eukaryota</taxon>
        <taxon>Metazoa</taxon>
        <taxon>Spiralia</taxon>
        <taxon>Lophotrochozoa</taxon>
        <taxon>Platyhelminthes</taxon>
        <taxon>Cestoda</taxon>
        <taxon>Eucestoda</taxon>
        <taxon>Diphyllobothriidea</taxon>
        <taxon>Diphyllobothriidae</taxon>
        <taxon>Schistocephalus</taxon>
    </lineage>
</organism>
<sequence>MPIVKHSQHAHIASAPSTRESAWSDTFGCTAKSFRHNPTLVSANTSSANLVLERPTIATPTTGDQFSEVPPSSVTGTALSPATPASISKTILTGATFPNSHYLSGHLRLLAT</sequence>
<protein>
    <submittedName>
        <fullName evidence="2 4">Uncharacterized protein</fullName>
    </submittedName>
</protein>
<reference evidence="2 3" key="2">
    <citation type="submission" date="2018-11" db="EMBL/GenBank/DDBJ databases">
        <authorList>
            <consortium name="Pathogen Informatics"/>
        </authorList>
    </citation>
    <scope>NUCLEOTIDE SEQUENCE [LARGE SCALE GENOMIC DNA]</scope>
    <source>
        <strain evidence="2 3">NST_G2</strain>
    </source>
</reference>
<proteinExistence type="predicted"/>
<evidence type="ECO:0000313" key="2">
    <source>
        <dbReference type="EMBL" id="VDM04320.1"/>
    </source>
</evidence>
<evidence type="ECO:0000313" key="3">
    <source>
        <dbReference type="Proteomes" id="UP000275846"/>
    </source>
</evidence>
<accession>A0A183TN86</accession>
<keyword evidence="3" id="KW-1185">Reference proteome</keyword>
<evidence type="ECO:0000313" key="4">
    <source>
        <dbReference type="WBParaSite" id="SSLN_0001861201-mRNA-1"/>
    </source>
</evidence>
<dbReference type="WBParaSite" id="SSLN_0001861201-mRNA-1">
    <property type="protein sequence ID" value="SSLN_0001861201-mRNA-1"/>
    <property type="gene ID" value="SSLN_0001861201"/>
</dbReference>